<gene>
    <name evidence="6" type="ORF">CU098_010786</name>
</gene>
<keyword evidence="7" id="KW-1185">Reference proteome</keyword>
<evidence type="ECO:0000256" key="2">
    <source>
        <dbReference type="ARBA" id="ARBA00022723"/>
    </source>
</evidence>
<comment type="caution">
    <text evidence="6">The sequence shown here is derived from an EMBL/GenBank/DDBJ whole genome shotgun (WGS) entry which is preliminary data.</text>
</comment>
<dbReference type="InterPro" id="IPR011057">
    <property type="entry name" value="Mss4-like_sf"/>
</dbReference>
<evidence type="ECO:0000313" key="6">
    <source>
        <dbReference type="EMBL" id="RCH91980.1"/>
    </source>
</evidence>
<dbReference type="PANTHER" id="PTHR33337:SF40">
    <property type="entry name" value="CENP-V_GFA DOMAIN-CONTAINING PROTEIN-RELATED"/>
    <property type="match status" value="1"/>
</dbReference>
<dbReference type="InterPro" id="IPR006913">
    <property type="entry name" value="CENP-V/GFA"/>
</dbReference>
<protein>
    <recommendedName>
        <fullName evidence="5">CENP-V/GFA domain-containing protein</fullName>
    </recommendedName>
</protein>
<accession>A0A367JPV6</accession>
<evidence type="ECO:0000313" key="7">
    <source>
        <dbReference type="Proteomes" id="UP000253551"/>
    </source>
</evidence>
<dbReference type="AlphaFoldDB" id="A0A367JPV6"/>
<dbReference type="STRING" id="4846.A0A367JPV6"/>
<evidence type="ECO:0000256" key="1">
    <source>
        <dbReference type="ARBA" id="ARBA00005495"/>
    </source>
</evidence>
<dbReference type="PROSITE" id="PS51891">
    <property type="entry name" value="CENP_V_GFA"/>
    <property type="match status" value="1"/>
</dbReference>
<dbReference type="Pfam" id="PF04828">
    <property type="entry name" value="GFA"/>
    <property type="match status" value="1"/>
</dbReference>
<keyword evidence="3" id="KW-0862">Zinc</keyword>
<evidence type="ECO:0000259" key="5">
    <source>
        <dbReference type="PROSITE" id="PS51891"/>
    </source>
</evidence>
<evidence type="ECO:0000256" key="4">
    <source>
        <dbReference type="ARBA" id="ARBA00023239"/>
    </source>
</evidence>
<name>A0A367JPV6_RHIST</name>
<dbReference type="GO" id="GO:0046872">
    <property type="term" value="F:metal ion binding"/>
    <property type="evidence" value="ECO:0007669"/>
    <property type="project" value="UniProtKB-KW"/>
</dbReference>
<keyword evidence="2" id="KW-0479">Metal-binding</keyword>
<dbReference type="PANTHER" id="PTHR33337">
    <property type="entry name" value="GFA DOMAIN-CONTAINING PROTEIN"/>
    <property type="match status" value="1"/>
</dbReference>
<proteinExistence type="inferred from homology"/>
<comment type="similarity">
    <text evidence="1">Belongs to the Gfa family.</text>
</comment>
<dbReference type="SUPFAM" id="SSF51316">
    <property type="entry name" value="Mss4-like"/>
    <property type="match status" value="1"/>
</dbReference>
<keyword evidence="4" id="KW-0456">Lyase</keyword>
<dbReference type="Gene3D" id="3.90.1590.10">
    <property type="entry name" value="glutathione-dependent formaldehyde- activating enzyme (gfa)"/>
    <property type="match status" value="1"/>
</dbReference>
<reference evidence="6 7" key="1">
    <citation type="journal article" date="2018" name="G3 (Bethesda)">
        <title>Phylogenetic and Phylogenomic Definition of Rhizopus Species.</title>
        <authorList>
            <person name="Gryganskyi A.P."/>
            <person name="Golan J."/>
            <person name="Dolatabadi S."/>
            <person name="Mondo S."/>
            <person name="Robb S."/>
            <person name="Idnurm A."/>
            <person name="Muszewska A."/>
            <person name="Steczkiewicz K."/>
            <person name="Masonjones S."/>
            <person name="Liao H.L."/>
            <person name="Gajdeczka M.T."/>
            <person name="Anike F."/>
            <person name="Vuek A."/>
            <person name="Anishchenko I.M."/>
            <person name="Voigt K."/>
            <person name="de Hoog G.S."/>
            <person name="Smith M.E."/>
            <person name="Heitman J."/>
            <person name="Vilgalys R."/>
            <person name="Stajich J.E."/>
        </authorList>
    </citation>
    <scope>NUCLEOTIDE SEQUENCE [LARGE SCALE GENOMIC DNA]</scope>
    <source>
        <strain evidence="6 7">LSU 92-RS-03</strain>
    </source>
</reference>
<dbReference type="OrthoDB" id="2212170at2759"/>
<dbReference type="GO" id="GO:0016846">
    <property type="term" value="F:carbon-sulfur lyase activity"/>
    <property type="evidence" value="ECO:0007669"/>
    <property type="project" value="InterPro"/>
</dbReference>
<organism evidence="6 7">
    <name type="scientific">Rhizopus stolonifer</name>
    <name type="common">Rhizopus nigricans</name>
    <dbReference type="NCBI Taxonomy" id="4846"/>
    <lineage>
        <taxon>Eukaryota</taxon>
        <taxon>Fungi</taxon>
        <taxon>Fungi incertae sedis</taxon>
        <taxon>Mucoromycota</taxon>
        <taxon>Mucoromycotina</taxon>
        <taxon>Mucoromycetes</taxon>
        <taxon>Mucorales</taxon>
        <taxon>Mucorineae</taxon>
        <taxon>Rhizopodaceae</taxon>
        <taxon>Rhizopus</taxon>
    </lineage>
</organism>
<evidence type="ECO:0000256" key="3">
    <source>
        <dbReference type="ARBA" id="ARBA00022833"/>
    </source>
</evidence>
<dbReference type="Proteomes" id="UP000253551">
    <property type="component" value="Unassembled WGS sequence"/>
</dbReference>
<dbReference type="EMBL" id="PJQM01002912">
    <property type="protein sequence ID" value="RCH91980.1"/>
    <property type="molecule type" value="Genomic_DNA"/>
</dbReference>
<feature type="domain" description="CENP-V/GFA" evidence="5">
    <location>
        <begin position="6"/>
        <end position="122"/>
    </location>
</feature>
<sequence>MSNKSLQGACMCGAIQFKLKGLPKKSAICHCLDCQKSAGSAFQTSSVYAASDVDIIDPEGHLKKYVVPGNKVGSGHEKHKYFCDVCGCPVYNMPMKEEGKIMVIKTGLIDAEEGKGGLHAYKELKPQAELFTRSRANYLSALNNVDQFDTGFTPTK</sequence>